<proteinExistence type="predicted"/>
<dbReference type="Pfam" id="PF14014">
    <property type="entry name" value="DUF4230"/>
    <property type="match status" value="1"/>
</dbReference>
<name>A0A1H0BBL5_9ACTN</name>
<accession>A0A1H0BBL5</accession>
<dbReference type="RefSeq" id="WP_093783922.1">
    <property type="nucleotide sequence ID" value="NZ_FNIE01000004.1"/>
</dbReference>
<dbReference type="Proteomes" id="UP000199341">
    <property type="component" value="Unassembled WGS sequence"/>
</dbReference>
<feature type="compositionally biased region" description="Low complexity" evidence="1">
    <location>
        <begin position="226"/>
        <end position="238"/>
    </location>
</feature>
<keyword evidence="2" id="KW-0472">Membrane</keyword>
<dbReference type="EMBL" id="FNIE01000004">
    <property type="protein sequence ID" value="SDN43016.1"/>
    <property type="molecule type" value="Genomic_DNA"/>
</dbReference>
<sequence>MRTQQVGVVRTTPWWARVVVGVVVLGLLFFLLGRADLLPGIPNPFEEKTTVRSGPVLLKSIQDLNRFEGASGNFQVVVDLDKDAKFLPDAIRGKRTLYVGAGSVDAYVDFGKVGDDAVQVSDDRKAATVRLPHAALERASLDTKNSYVVSQQRGLFDRIGDFFSGNPGNMQQLNELAVSKIQTAAKQTNLAGRAEANTRSMLERMLTSLGFTKVTVTFGPPPGTPTPTATTRSASPAS</sequence>
<dbReference type="OrthoDB" id="3366858at2"/>
<dbReference type="AlphaFoldDB" id="A0A1H0BBL5"/>
<evidence type="ECO:0000313" key="3">
    <source>
        <dbReference type="EMBL" id="SDN43016.1"/>
    </source>
</evidence>
<evidence type="ECO:0000256" key="1">
    <source>
        <dbReference type="SAM" id="MobiDB-lite"/>
    </source>
</evidence>
<keyword evidence="4" id="KW-1185">Reference proteome</keyword>
<dbReference type="InterPro" id="IPR025324">
    <property type="entry name" value="DUF4230"/>
</dbReference>
<evidence type="ECO:0008006" key="5">
    <source>
        <dbReference type="Google" id="ProtNLM"/>
    </source>
</evidence>
<reference evidence="3 4" key="1">
    <citation type="submission" date="2016-10" db="EMBL/GenBank/DDBJ databases">
        <authorList>
            <person name="de Groot N.N."/>
        </authorList>
    </citation>
    <scope>NUCLEOTIDE SEQUENCE [LARGE SCALE GENOMIC DNA]</scope>
    <source>
        <strain evidence="3 4">CGMCC 4.2022</strain>
    </source>
</reference>
<keyword evidence="2" id="KW-0812">Transmembrane</keyword>
<feature type="transmembrane region" description="Helical" evidence="2">
    <location>
        <begin position="14"/>
        <end position="32"/>
    </location>
</feature>
<feature type="region of interest" description="Disordered" evidence="1">
    <location>
        <begin position="217"/>
        <end position="238"/>
    </location>
</feature>
<gene>
    <name evidence="3" type="ORF">SAMN05216259_104125</name>
</gene>
<dbReference type="STRING" id="310781.SAMN05216259_104125"/>
<organism evidence="3 4">
    <name type="scientific">Actinacidiphila guanduensis</name>
    <dbReference type="NCBI Taxonomy" id="310781"/>
    <lineage>
        <taxon>Bacteria</taxon>
        <taxon>Bacillati</taxon>
        <taxon>Actinomycetota</taxon>
        <taxon>Actinomycetes</taxon>
        <taxon>Kitasatosporales</taxon>
        <taxon>Streptomycetaceae</taxon>
        <taxon>Actinacidiphila</taxon>
    </lineage>
</organism>
<keyword evidence="2" id="KW-1133">Transmembrane helix</keyword>
<evidence type="ECO:0000256" key="2">
    <source>
        <dbReference type="SAM" id="Phobius"/>
    </source>
</evidence>
<evidence type="ECO:0000313" key="4">
    <source>
        <dbReference type="Proteomes" id="UP000199341"/>
    </source>
</evidence>
<protein>
    <recommendedName>
        <fullName evidence="5">DUF4230 domain-containing protein</fullName>
    </recommendedName>
</protein>